<proteinExistence type="predicted"/>
<dbReference type="EMBL" id="CM056812">
    <property type="protein sequence ID" value="KAJ8618396.1"/>
    <property type="molecule type" value="Genomic_DNA"/>
</dbReference>
<protein>
    <submittedName>
        <fullName evidence="1">Uncharacterized protein</fullName>
    </submittedName>
</protein>
<comment type="caution">
    <text evidence="1">The sequence shown here is derived from an EMBL/GenBank/DDBJ whole genome shotgun (WGS) entry which is preliminary data.</text>
</comment>
<sequence>MSLNQFSLLSPSLIAFIVFMLLSAATQVSSLHFNYDKFHTDNITDFLLANNDSNIHKEALQITLDTSNDDKYPLANSSGRILYKERFKLWRDNRSVVASFNSTFKLNISPESEPGGEGLAFIITSNETLPSNSYGQWLGIVNEQTNGSSQNQIVAIEFDTRKSYSEDVDSNHVGLDVNSAYSIFQYPLDEWNVSISSGKDVIVNVKYDAPSKNMSIDLSMVVNEGITNSTPVITMPVDLSRYLPEDVYVGFSGATGIQTQLNCVLSWTFTGENIEKGMNMKLIWILLGILVPMLFCVGLTSCLWWRRSRQGDHVRVDLESILSNSSKGPHKFHFKELKSATGNFSSKNKLGRGGFGTVYKGFLKEVNEERVLHRDVKASNVMIDSEYNARLGDFGLARTIQHDGKTHHSTNMIAGTPGYIAPEYFLTGRASVETDVYGFGVFAMEVACGRTPNNNNDNNINSNMVDWLWGLYGRQRILDAVDPQLHGEYDKDQMECVLKLGLACCHPNPNERPNMRVVLQVLTGESPPPVLPTEKPSFMWPVVTNFSESFSIYNIEKSSSNGSS</sequence>
<name>A0ACC2KBL9_PERAE</name>
<keyword evidence="2" id="KW-1185">Reference proteome</keyword>
<organism evidence="1 2">
    <name type="scientific">Persea americana</name>
    <name type="common">Avocado</name>
    <dbReference type="NCBI Taxonomy" id="3435"/>
    <lineage>
        <taxon>Eukaryota</taxon>
        <taxon>Viridiplantae</taxon>
        <taxon>Streptophyta</taxon>
        <taxon>Embryophyta</taxon>
        <taxon>Tracheophyta</taxon>
        <taxon>Spermatophyta</taxon>
        <taxon>Magnoliopsida</taxon>
        <taxon>Magnoliidae</taxon>
        <taxon>Laurales</taxon>
        <taxon>Lauraceae</taxon>
        <taxon>Persea</taxon>
    </lineage>
</organism>
<evidence type="ECO:0000313" key="2">
    <source>
        <dbReference type="Proteomes" id="UP001234297"/>
    </source>
</evidence>
<accession>A0ACC2KBL9</accession>
<gene>
    <name evidence="1" type="ORF">MRB53_014582</name>
</gene>
<reference evidence="1 2" key="1">
    <citation type="journal article" date="2022" name="Hortic Res">
        <title>A haplotype resolved chromosomal level avocado genome allows analysis of novel avocado genes.</title>
        <authorList>
            <person name="Nath O."/>
            <person name="Fletcher S.J."/>
            <person name="Hayward A."/>
            <person name="Shaw L.M."/>
            <person name="Masouleh A.K."/>
            <person name="Furtado A."/>
            <person name="Henry R.J."/>
            <person name="Mitter N."/>
        </authorList>
    </citation>
    <scope>NUCLEOTIDE SEQUENCE [LARGE SCALE GENOMIC DNA]</scope>
    <source>
        <strain evidence="2">cv. Hass</strain>
    </source>
</reference>
<evidence type="ECO:0000313" key="1">
    <source>
        <dbReference type="EMBL" id="KAJ8618396.1"/>
    </source>
</evidence>
<dbReference type="Proteomes" id="UP001234297">
    <property type="component" value="Chromosome 4"/>
</dbReference>